<dbReference type="Proteomes" id="UP000244178">
    <property type="component" value="Unassembled WGS sequence"/>
</dbReference>
<reference evidence="1 2" key="1">
    <citation type="submission" date="2018-03" db="EMBL/GenBank/DDBJ databases">
        <title>Draft genome sequence of the plant growth promoting rhizobacterium Pseudomonas protegens strain BNJ-SS-45 isolated from wheat (Triticum aestivum) rhizosphere.</title>
        <authorList>
            <person name="Bajpai A."/>
            <person name="Shende K."/>
            <person name="Meena N."/>
            <person name="Upadhyayula S.R."/>
            <person name="Suravajhala P."/>
            <person name="Medicherla K.M."/>
            <person name="Johri B.N."/>
        </authorList>
    </citation>
    <scope>NUCLEOTIDE SEQUENCE [LARGE SCALE GENOMIC DNA]</scope>
    <source>
        <strain evidence="1 2">BNJ-SS-45</strain>
    </source>
</reference>
<dbReference type="InterPro" id="IPR017136">
    <property type="entry name" value="UCP037205"/>
</dbReference>
<dbReference type="PIRSF" id="PIRSF037205">
    <property type="entry name" value="UCP037205"/>
    <property type="match status" value="1"/>
</dbReference>
<dbReference type="PANTHER" id="PTHR37463:SF1">
    <property type="entry name" value="DUF2256 DOMAIN-CONTAINING PROTEIN"/>
    <property type="match status" value="1"/>
</dbReference>
<dbReference type="Pfam" id="PF10013">
    <property type="entry name" value="DUF2256"/>
    <property type="match status" value="1"/>
</dbReference>
<comment type="caution">
    <text evidence="1">The sequence shown here is derived from an EMBL/GenBank/DDBJ whole genome shotgun (WGS) entry which is preliminary data.</text>
</comment>
<evidence type="ECO:0000313" key="2">
    <source>
        <dbReference type="Proteomes" id="UP000244178"/>
    </source>
</evidence>
<proteinExistence type="predicted"/>
<name>A0A2T6GSX0_9PSED</name>
<dbReference type="AlphaFoldDB" id="A0A2T6GSX0"/>
<protein>
    <submittedName>
        <fullName evidence="1">DUF2256 domain-containing protein</fullName>
    </submittedName>
</protein>
<sequence>MKKSELPRKDCAACGRPFTWRKRWARCWDEVRWCSERCRRSARARQP</sequence>
<dbReference type="RefSeq" id="WP_082729243.1">
    <property type="nucleotide sequence ID" value="NZ_AP024503.1"/>
</dbReference>
<dbReference type="EMBL" id="PYJM01000001">
    <property type="protein sequence ID" value="PUA47245.1"/>
    <property type="molecule type" value="Genomic_DNA"/>
</dbReference>
<gene>
    <name evidence="1" type="ORF">C5U62_04505</name>
</gene>
<evidence type="ECO:0000313" key="1">
    <source>
        <dbReference type="EMBL" id="PUA47245.1"/>
    </source>
</evidence>
<dbReference type="PANTHER" id="PTHR37463">
    <property type="entry name" value="GSL3115 PROTEIN"/>
    <property type="match status" value="1"/>
</dbReference>
<organism evidence="1 2">
    <name type="scientific">Pseudomonas protegens</name>
    <dbReference type="NCBI Taxonomy" id="380021"/>
    <lineage>
        <taxon>Bacteria</taxon>
        <taxon>Pseudomonadati</taxon>
        <taxon>Pseudomonadota</taxon>
        <taxon>Gammaproteobacteria</taxon>
        <taxon>Pseudomonadales</taxon>
        <taxon>Pseudomonadaceae</taxon>
        <taxon>Pseudomonas</taxon>
    </lineage>
</organism>
<accession>A0A2T6GSX0</accession>